<sequence length="788" mass="89780">MKSAKFSDILTVVKPEYVYLKLRPNKSIKNNNTHKIAKAIASIHRNIAQNVRKEEAKAVRLLGRDFLVGTRFSYEASAKVSYYIYIEKGRVEFYFIVPKRYMSVLKERATDAWPNITIEQVDELPSFSPDAKYASLSYAKEDALSLATDRRNNDLLQSNLNVVDVLEEGDRVGIFYNFVPTSQFTWRSTYENTLRKVKRGLPTDRNKFGAGYVLKTTIGVLSTLIDDVTSVLSGGEGKRKGGDYNVLEGMLERLNGGNQIGESTRKKATATVLETQIMLMSDSDDKLRRANNLRSLTQSFDAIADDNKLVAKPHSKSFNFTDYRIAGADVSKIGDQEAQNFIALPGRELLEGHDFIEKVETQETQVPDDLRRGVMRIGTSTYRGHEQDAYLSTDREYKQLTLVLIGPTRAGKSTLIGNLANDALNNGECVVMIDFIKNCELSEEVAALFPDDKVMRIECDDFATIQGLGYNEIPYSDDTFTRYVNAKKQTTQLITLVNSINTDDTPLSARMNRYLTSAALTVFISGGSIRDVFGVLQRHELRYKYLAQVPSDQHENMAEYIEYMRELDDCNKEGAVVGTKLHLVEGIISRLNRLKDNAYLEMMLKKDTADNVNLVDELQRNQLICIKMPETMFSTDDERDVYATYWMTKLYLALQVRSERVTDRDQQRKVNLVIDELYQVANTEQLLKQRLSRLAKFGLKPIISCHYLNQIKHIRDELRSANASYMLISGCDKKNYEELKSELYPFTEEDLLRLPRYHSLNLIKSKDGYGRFITRLPAPVDSRTNVLV</sequence>
<dbReference type="Gene3D" id="3.40.50.300">
    <property type="entry name" value="P-loop containing nucleotide triphosphate hydrolases"/>
    <property type="match status" value="1"/>
</dbReference>
<dbReference type="RefSeq" id="WP_214478374.1">
    <property type="nucleotide sequence ID" value="NZ_CP071709.1"/>
</dbReference>
<evidence type="ECO:0000313" key="1">
    <source>
        <dbReference type="EMBL" id="QVY63010.1"/>
    </source>
</evidence>
<protein>
    <submittedName>
        <fullName evidence="1">Uncharacterized protein</fullName>
    </submittedName>
</protein>
<dbReference type="EMBL" id="CP071709">
    <property type="protein sequence ID" value="QVY63010.1"/>
    <property type="molecule type" value="Genomic_DNA"/>
</dbReference>
<dbReference type="InterPro" id="IPR027417">
    <property type="entry name" value="P-loop_NTPase"/>
</dbReference>
<keyword evidence="2" id="KW-1185">Reference proteome</keyword>
<dbReference type="Proteomes" id="UP000679247">
    <property type="component" value="Chromosome"/>
</dbReference>
<organism evidence="1 2">
    <name type="scientific">Cytobacillus gottheilii</name>
    <dbReference type="NCBI Taxonomy" id="859144"/>
    <lineage>
        <taxon>Bacteria</taxon>
        <taxon>Bacillati</taxon>
        <taxon>Bacillota</taxon>
        <taxon>Bacilli</taxon>
        <taxon>Bacillales</taxon>
        <taxon>Bacillaceae</taxon>
        <taxon>Cytobacillus</taxon>
    </lineage>
</organism>
<name>A0ABX8FG84_9BACI</name>
<accession>A0ABX8FG84</accession>
<proteinExistence type="predicted"/>
<evidence type="ECO:0000313" key="2">
    <source>
        <dbReference type="Proteomes" id="UP000679247"/>
    </source>
</evidence>
<gene>
    <name evidence="1" type="ORF">J1899_08200</name>
</gene>
<reference evidence="1 2" key="1">
    <citation type="submission" date="2021-03" db="EMBL/GenBank/DDBJ databases">
        <title>The first data on the complete genome of the tetrodotoxin-producing bacterium.</title>
        <authorList>
            <person name="Melnikova D.I."/>
            <person name="Nijland R."/>
            <person name="Magarlamov T.Y."/>
        </authorList>
    </citation>
    <scope>NUCLEOTIDE SEQUENCE [LARGE SCALE GENOMIC DNA]</scope>
    <source>
        <strain evidence="1 2">1839</strain>
    </source>
</reference>
<dbReference type="SUPFAM" id="SSF52540">
    <property type="entry name" value="P-loop containing nucleoside triphosphate hydrolases"/>
    <property type="match status" value="1"/>
</dbReference>